<evidence type="ECO:0000256" key="1">
    <source>
        <dbReference type="SAM" id="MobiDB-lite"/>
    </source>
</evidence>
<protein>
    <submittedName>
        <fullName evidence="2">Uncharacterized protein</fullName>
    </submittedName>
</protein>
<feature type="region of interest" description="Disordered" evidence="1">
    <location>
        <begin position="112"/>
        <end position="158"/>
    </location>
</feature>
<dbReference type="Proteomes" id="UP000008370">
    <property type="component" value="Unassembled WGS sequence"/>
</dbReference>
<evidence type="ECO:0000313" key="3">
    <source>
        <dbReference type="Proteomes" id="UP000008370"/>
    </source>
</evidence>
<sequence length="337" mass="35977">MEHDLYSRPYPAPLQTCNVLNHRERSRLVRSTRKLGAVLGATPQLAENVDSSWNAYHATHVALPLCEPSSTRSSTSSARPLVKPPTRRHASVSEHPTRADIYACASSASSSASLAAPPLPLPPARTTSLSARSRKPSMKFGMSKSKAKQQQAQPPAADAPRPLALRLATGPPRALTLLPSTPSRTPKSPATPLFAPPGTPSSFGSAATTPTTPVFPSAAETRRRRMAKLTRTLGEIIPPHLVFGARKPPGNIAAGDAEQYGVVVSVEGGAKPADAGLMPPARTSTRVRRSMSVDLGGALPLARSSRVWVTGSSEWRGEWNRRDIREVQQGLRSLKAR</sequence>
<gene>
    <name evidence="2" type="ORF">PHACADRAFT_197416</name>
</gene>
<proteinExistence type="predicted"/>
<feature type="region of interest" description="Disordered" evidence="1">
    <location>
        <begin position="67"/>
        <end position="95"/>
    </location>
</feature>
<dbReference type="RefSeq" id="XP_007397696.1">
    <property type="nucleotide sequence ID" value="XM_007397634.1"/>
</dbReference>
<dbReference type="InParanoid" id="K5W264"/>
<reference evidence="2 3" key="1">
    <citation type="journal article" date="2012" name="BMC Genomics">
        <title>Comparative genomics of the white-rot fungi, Phanerochaete carnosa and P. chrysosporium, to elucidate the genetic basis of the distinct wood types they colonize.</title>
        <authorList>
            <person name="Suzuki H."/>
            <person name="MacDonald J."/>
            <person name="Syed K."/>
            <person name="Salamov A."/>
            <person name="Hori C."/>
            <person name="Aerts A."/>
            <person name="Henrissat B."/>
            <person name="Wiebenga A."/>
            <person name="vanKuyk P.A."/>
            <person name="Barry K."/>
            <person name="Lindquist E."/>
            <person name="LaButti K."/>
            <person name="Lapidus A."/>
            <person name="Lucas S."/>
            <person name="Coutinho P."/>
            <person name="Gong Y."/>
            <person name="Samejima M."/>
            <person name="Mahadevan R."/>
            <person name="Abou-Zaid M."/>
            <person name="de Vries R.P."/>
            <person name="Igarashi K."/>
            <person name="Yadav J.S."/>
            <person name="Grigoriev I.V."/>
            <person name="Master E.R."/>
        </authorList>
    </citation>
    <scope>NUCLEOTIDE SEQUENCE [LARGE SCALE GENOMIC DNA]</scope>
    <source>
        <strain evidence="2 3">HHB-10118-sp</strain>
    </source>
</reference>
<dbReference type="EMBL" id="JH930474">
    <property type="protein sequence ID" value="EKM52984.1"/>
    <property type="molecule type" value="Genomic_DNA"/>
</dbReference>
<dbReference type="KEGG" id="pco:PHACADRAFT_197416"/>
<organism evidence="2 3">
    <name type="scientific">Phanerochaete carnosa (strain HHB-10118-sp)</name>
    <name type="common">White-rot fungus</name>
    <name type="synonym">Peniophora carnosa</name>
    <dbReference type="NCBI Taxonomy" id="650164"/>
    <lineage>
        <taxon>Eukaryota</taxon>
        <taxon>Fungi</taxon>
        <taxon>Dikarya</taxon>
        <taxon>Basidiomycota</taxon>
        <taxon>Agaricomycotina</taxon>
        <taxon>Agaricomycetes</taxon>
        <taxon>Polyporales</taxon>
        <taxon>Phanerochaetaceae</taxon>
        <taxon>Phanerochaete</taxon>
    </lineage>
</organism>
<dbReference type="HOGENOM" id="CLU_057550_0_0_1"/>
<name>K5W264_PHACS</name>
<evidence type="ECO:0000313" key="2">
    <source>
        <dbReference type="EMBL" id="EKM52984.1"/>
    </source>
</evidence>
<dbReference type="GeneID" id="18911230"/>
<feature type="compositionally biased region" description="Low complexity" evidence="1">
    <location>
        <begin position="148"/>
        <end position="158"/>
    </location>
</feature>
<accession>K5W264</accession>
<keyword evidence="3" id="KW-1185">Reference proteome</keyword>
<dbReference type="OrthoDB" id="3215907at2759"/>
<dbReference type="AlphaFoldDB" id="K5W264"/>